<name>A0A5B0PJV8_PUCGR</name>
<sequence>MDIRKLELRLSPSLFTDRSADTSLLATPVFKGRKAHRPSPCDPPSARNHIFTCKIFYCKQSPRAFHLHTFNPVQSSKFFLQRKKKNQRHPPAQPSSASILDYGPIKIKLQIYLLPSARRSFASSITHSIEFRHSVGSGSTSAAWPPLGTAR</sequence>
<protein>
    <submittedName>
        <fullName evidence="1">Uncharacterized protein</fullName>
    </submittedName>
</protein>
<reference evidence="1 2" key="1">
    <citation type="submission" date="2019-05" db="EMBL/GenBank/DDBJ databases">
        <title>Emergence of the Ug99 lineage of the wheat stem rust pathogen through somatic hybridization.</title>
        <authorList>
            <person name="Li F."/>
            <person name="Upadhyaya N.M."/>
            <person name="Sperschneider J."/>
            <person name="Matny O."/>
            <person name="Nguyen-Phuc H."/>
            <person name="Mago R."/>
            <person name="Raley C."/>
            <person name="Miller M.E."/>
            <person name="Silverstein K.A.T."/>
            <person name="Henningsen E."/>
            <person name="Hirsch C.D."/>
            <person name="Visser B."/>
            <person name="Pretorius Z.A."/>
            <person name="Steffenson B.J."/>
            <person name="Schwessinger B."/>
            <person name="Dodds P.N."/>
            <person name="Figueroa M."/>
        </authorList>
    </citation>
    <scope>NUCLEOTIDE SEQUENCE [LARGE SCALE GENOMIC DNA]</scope>
    <source>
        <strain evidence="1">21-0</strain>
    </source>
</reference>
<keyword evidence="2" id="KW-1185">Reference proteome</keyword>
<comment type="caution">
    <text evidence="1">The sequence shown here is derived from an EMBL/GenBank/DDBJ whole genome shotgun (WGS) entry which is preliminary data.</text>
</comment>
<dbReference type="AlphaFoldDB" id="A0A5B0PJV8"/>
<proteinExistence type="predicted"/>
<accession>A0A5B0PJV8</accession>
<dbReference type="Proteomes" id="UP000324748">
    <property type="component" value="Unassembled WGS sequence"/>
</dbReference>
<organism evidence="1 2">
    <name type="scientific">Puccinia graminis f. sp. tritici</name>
    <dbReference type="NCBI Taxonomy" id="56615"/>
    <lineage>
        <taxon>Eukaryota</taxon>
        <taxon>Fungi</taxon>
        <taxon>Dikarya</taxon>
        <taxon>Basidiomycota</taxon>
        <taxon>Pucciniomycotina</taxon>
        <taxon>Pucciniomycetes</taxon>
        <taxon>Pucciniales</taxon>
        <taxon>Pucciniaceae</taxon>
        <taxon>Puccinia</taxon>
    </lineage>
</organism>
<evidence type="ECO:0000313" key="2">
    <source>
        <dbReference type="Proteomes" id="UP000324748"/>
    </source>
</evidence>
<gene>
    <name evidence="1" type="ORF">PGT21_031121</name>
</gene>
<dbReference type="EMBL" id="VSWC01000054">
    <property type="protein sequence ID" value="KAA1100179.1"/>
    <property type="molecule type" value="Genomic_DNA"/>
</dbReference>
<evidence type="ECO:0000313" key="1">
    <source>
        <dbReference type="EMBL" id="KAA1100179.1"/>
    </source>
</evidence>